<dbReference type="InterPro" id="IPR007016">
    <property type="entry name" value="O-antigen_ligase-rel_domated"/>
</dbReference>
<feature type="transmembrane region" description="Helical" evidence="7">
    <location>
        <begin position="426"/>
        <end position="444"/>
    </location>
</feature>
<dbReference type="Proteomes" id="UP000199406">
    <property type="component" value="Unassembled WGS sequence"/>
</dbReference>
<dbReference type="Gene3D" id="1.25.40.10">
    <property type="entry name" value="Tetratricopeptide repeat domain"/>
    <property type="match status" value="1"/>
</dbReference>
<evidence type="ECO:0000256" key="2">
    <source>
        <dbReference type="ARBA" id="ARBA00022692"/>
    </source>
</evidence>
<evidence type="ECO:0000259" key="8">
    <source>
        <dbReference type="Pfam" id="PF04932"/>
    </source>
</evidence>
<accession>A0A1G7P3D1</accession>
<dbReference type="STRING" id="1550231.SAMN05660662_3434"/>
<keyword evidence="10" id="KW-1185">Reference proteome</keyword>
<dbReference type="GO" id="GO:0016874">
    <property type="term" value="F:ligase activity"/>
    <property type="evidence" value="ECO:0007669"/>
    <property type="project" value="UniProtKB-KW"/>
</dbReference>
<comment type="subcellular location">
    <subcellularLocation>
        <location evidence="1">Membrane</location>
        <topology evidence="1">Multi-pass membrane protein</topology>
    </subcellularLocation>
</comment>
<feature type="transmembrane region" description="Helical" evidence="7">
    <location>
        <begin position="76"/>
        <end position="95"/>
    </location>
</feature>
<dbReference type="PANTHER" id="PTHR37422">
    <property type="entry name" value="TEICHURONIC ACID BIOSYNTHESIS PROTEIN TUAE"/>
    <property type="match status" value="1"/>
</dbReference>
<dbReference type="AlphaFoldDB" id="A0A1G7P3D1"/>
<dbReference type="EMBL" id="FNBT01000007">
    <property type="protein sequence ID" value="SDF80808.1"/>
    <property type="molecule type" value="Genomic_DNA"/>
</dbReference>
<evidence type="ECO:0000256" key="3">
    <source>
        <dbReference type="ARBA" id="ARBA00022989"/>
    </source>
</evidence>
<feature type="transmembrane region" description="Helical" evidence="7">
    <location>
        <begin position="140"/>
        <end position="162"/>
    </location>
</feature>
<keyword evidence="2 7" id="KW-0812">Transmembrane</keyword>
<dbReference type="Pfam" id="PF04932">
    <property type="entry name" value="Wzy_C"/>
    <property type="match status" value="1"/>
</dbReference>
<dbReference type="InterPro" id="IPR011990">
    <property type="entry name" value="TPR-like_helical_dom_sf"/>
</dbReference>
<reference evidence="10" key="1">
    <citation type="submission" date="2016-10" db="EMBL/GenBank/DDBJ databases">
        <authorList>
            <person name="Varghese N."/>
            <person name="Submissions S."/>
        </authorList>
    </citation>
    <scope>NUCLEOTIDE SEQUENCE [LARGE SCALE GENOMIC DNA]</scope>
    <source>
        <strain evidence="10">DSM 44268</strain>
    </source>
</reference>
<protein>
    <submittedName>
        <fullName evidence="9">O-antigen ligase</fullName>
    </submittedName>
</protein>
<evidence type="ECO:0000256" key="6">
    <source>
        <dbReference type="SAM" id="MobiDB-lite"/>
    </source>
</evidence>
<name>A0A1G7P3D1_9ACTN</name>
<feature type="transmembrane region" description="Helical" evidence="7">
    <location>
        <begin position="209"/>
        <end position="239"/>
    </location>
</feature>
<dbReference type="SMART" id="SM00028">
    <property type="entry name" value="TPR"/>
    <property type="match status" value="2"/>
</dbReference>
<feature type="transmembrane region" description="Helical" evidence="7">
    <location>
        <begin position="336"/>
        <end position="358"/>
    </location>
</feature>
<organism evidence="9 10">
    <name type="scientific">Blastococcus aurantiacus</name>
    <dbReference type="NCBI Taxonomy" id="1550231"/>
    <lineage>
        <taxon>Bacteria</taxon>
        <taxon>Bacillati</taxon>
        <taxon>Actinomycetota</taxon>
        <taxon>Actinomycetes</taxon>
        <taxon>Geodermatophilales</taxon>
        <taxon>Geodermatophilaceae</taxon>
        <taxon>Blastococcus</taxon>
    </lineage>
</organism>
<feature type="transmembrane region" description="Helical" evidence="7">
    <location>
        <begin position="370"/>
        <end position="392"/>
    </location>
</feature>
<dbReference type="SUPFAM" id="SSF48452">
    <property type="entry name" value="TPR-like"/>
    <property type="match status" value="1"/>
</dbReference>
<feature type="region of interest" description="Disordered" evidence="6">
    <location>
        <begin position="1"/>
        <end position="22"/>
    </location>
</feature>
<dbReference type="RefSeq" id="WP_176946438.1">
    <property type="nucleotide sequence ID" value="NZ_FNBT01000007.1"/>
</dbReference>
<evidence type="ECO:0000256" key="4">
    <source>
        <dbReference type="ARBA" id="ARBA00023136"/>
    </source>
</evidence>
<proteinExistence type="predicted"/>
<keyword evidence="9" id="KW-0436">Ligase</keyword>
<feature type="transmembrane region" description="Helical" evidence="7">
    <location>
        <begin position="25"/>
        <end position="42"/>
    </location>
</feature>
<keyword evidence="3 7" id="KW-1133">Transmembrane helix</keyword>
<dbReference type="GO" id="GO:0016020">
    <property type="term" value="C:membrane"/>
    <property type="evidence" value="ECO:0007669"/>
    <property type="project" value="UniProtKB-SubCell"/>
</dbReference>
<sequence>MQVVGATRARPATRGRRSAPGPSSLEGWALGLLVLGGLAVLPGALNRFVLPKLAVTAAGVALAFRAPSRGRLPRAVLLLSGAAGLVAVAAALVGADPVAGLVGAAPRYEGLAVGLLYLGAAVSGARLLGPARSAGVESLLLRFLAVGAVAVAALAVLETFGIRPLVSDVDRPGSLLGNASDQGAWAVLALGPLLAAAVRSRHAHARVGAVAAALAVVLSGSRGALLGAVVVLVVLLVALPGRRVRLWLAGSFVGIVAAAFLVPGVRRRVLGAGLADDTASGRATLWQEALELYTDRPVLGTGPGGFGDAVRSVHEAGWYAALGTENPPDSPHAWPLQALLVGGPLLVLLVGVLGVLVARQAWRGARGDPARSVGAAVGLGAGLAGYAVVLLVHFTGPGHTPLAALFAGALLAGPAERSARATADRVVAVGAWAFVALAASGAVAEIPLRHGVVAVGEGDLAGSDDAFGAAAALRWWDPSVGRVAGHAFAVVGTGTGDPDALQRADRWLVPLAEQRAGADVHLDLGAVREAQGDLPGAAAALDRALRQDPANPDALLLRGVVAARQGDWDGAERHLLAAGRSAPESAAPWANLARVHELAGRPAAARIARDRAEALDG</sequence>
<dbReference type="InterPro" id="IPR051533">
    <property type="entry name" value="WaaL-like"/>
</dbReference>
<evidence type="ECO:0000256" key="7">
    <source>
        <dbReference type="SAM" id="Phobius"/>
    </source>
</evidence>
<feature type="transmembrane region" description="Helical" evidence="7">
    <location>
        <begin position="110"/>
        <end position="128"/>
    </location>
</feature>
<gene>
    <name evidence="9" type="ORF">SAMN05660662_3434</name>
</gene>
<feature type="transmembrane region" description="Helical" evidence="7">
    <location>
        <begin position="246"/>
        <end position="265"/>
    </location>
</feature>
<dbReference type="Pfam" id="PF13432">
    <property type="entry name" value="TPR_16"/>
    <property type="match status" value="1"/>
</dbReference>
<feature type="repeat" description="TPR" evidence="5">
    <location>
        <begin position="518"/>
        <end position="551"/>
    </location>
</feature>
<evidence type="ECO:0000256" key="5">
    <source>
        <dbReference type="PROSITE-ProRule" id="PRU00339"/>
    </source>
</evidence>
<evidence type="ECO:0000313" key="9">
    <source>
        <dbReference type="EMBL" id="SDF80808.1"/>
    </source>
</evidence>
<feature type="transmembrane region" description="Helical" evidence="7">
    <location>
        <begin position="398"/>
        <end position="414"/>
    </location>
</feature>
<evidence type="ECO:0000313" key="10">
    <source>
        <dbReference type="Proteomes" id="UP000199406"/>
    </source>
</evidence>
<keyword evidence="4 7" id="KW-0472">Membrane</keyword>
<dbReference type="InterPro" id="IPR019734">
    <property type="entry name" value="TPR_rpt"/>
</dbReference>
<keyword evidence="5" id="KW-0802">TPR repeat</keyword>
<dbReference type="PROSITE" id="PS50005">
    <property type="entry name" value="TPR"/>
    <property type="match status" value="1"/>
</dbReference>
<feature type="compositionally biased region" description="Low complexity" evidence="6">
    <location>
        <begin position="1"/>
        <end position="10"/>
    </location>
</feature>
<dbReference type="PANTHER" id="PTHR37422:SF13">
    <property type="entry name" value="LIPOPOLYSACCHARIDE BIOSYNTHESIS PROTEIN PA4999-RELATED"/>
    <property type="match status" value="1"/>
</dbReference>
<feature type="domain" description="O-antigen ligase-related" evidence="8">
    <location>
        <begin position="208"/>
        <end position="349"/>
    </location>
</feature>
<evidence type="ECO:0000256" key="1">
    <source>
        <dbReference type="ARBA" id="ARBA00004141"/>
    </source>
</evidence>